<organism evidence="1 2">
    <name type="scientific">Cirrhinus mrigala</name>
    <name type="common">Mrigala</name>
    <dbReference type="NCBI Taxonomy" id="683832"/>
    <lineage>
        <taxon>Eukaryota</taxon>
        <taxon>Metazoa</taxon>
        <taxon>Chordata</taxon>
        <taxon>Craniata</taxon>
        <taxon>Vertebrata</taxon>
        <taxon>Euteleostomi</taxon>
        <taxon>Actinopterygii</taxon>
        <taxon>Neopterygii</taxon>
        <taxon>Teleostei</taxon>
        <taxon>Ostariophysi</taxon>
        <taxon>Cypriniformes</taxon>
        <taxon>Cyprinidae</taxon>
        <taxon>Labeoninae</taxon>
        <taxon>Labeonini</taxon>
        <taxon>Cirrhinus</taxon>
    </lineage>
</organism>
<reference evidence="1 2" key="1">
    <citation type="submission" date="2024-05" db="EMBL/GenBank/DDBJ databases">
        <title>Genome sequencing and assembly of Indian major carp, Cirrhinus mrigala (Hamilton, 1822).</title>
        <authorList>
            <person name="Mohindra V."/>
            <person name="Chowdhury L.M."/>
            <person name="Lal K."/>
            <person name="Jena J.K."/>
        </authorList>
    </citation>
    <scope>NUCLEOTIDE SEQUENCE [LARGE SCALE GENOMIC DNA]</scope>
    <source>
        <strain evidence="1">CM1030</strain>
        <tissue evidence="1">Blood</tissue>
    </source>
</reference>
<evidence type="ECO:0000313" key="2">
    <source>
        <dbReference type="Proteomes" id="UP001529510"/>
    </source>
</evidence>
<protein>
    <submittedName>
        <fullName evidence="1">Uncharacterized protein</fullName>
    </submittedName>
</protein>
<evidence type="ECO:0000313" key="1">
    <source>
        <dbReference type="EMBL" id="KAL0200810.1"/>
    </source>
</evidence>
<feature type="non-terminal residue" evidence="1">
    <location>
        <position position="59"/>
    </location>
</feature>
<accession>A0ABD0RU40</accession>
<proteinExistence type="predicted"/>
<name>A0ABD0RU40_CIRMR</name>
<feature type="non-terminal residue" evidence="1">
    <location>
        <position position="1"/>
    </location>
</feature>
<keyword evidence="2" id="KW-1185">Reference proteome</keyword>
<dbReference type="EMBL" id="JAMKFB020000002">
    <property type="protein sequence ID" value="KAL0200810.1"/>
    <property type="molecule type" value="Genomic_DNA"/>
</dbReference>
<sequence length="59" mass="7137">RSDREKHLEYYSPPKVVTKENSAKNCLRNKMRLWLAELNQDFQAKNLDNIRVGSYHFRQ</sequence>
<dbReference type="Proteomes" id="UP001529510">
    <property type="component" value="Unassembled WGS sequence"/>
</dbReference>
<gene>
    <name evidence="1" type="ORF">M9458_003997</name>
</gene>
<comment type="caution">
    <text evidence="1">The sequence shown here is derived from an EMBL/GenBank/DDBJ whole genome shotgun (WGS) entry which is preliminary data.</text>
</comment>
<dbReference type="AlphaFoldDB" id="A0ABD0RU40"/>